<keyword evidence="8" id="KW-1133">Transmembrane helix</keyword>
<dbReference type="Proteomes" id="UP000290244">
    <property type="component" value="Chromosome"/>
</dbReference>
<feature type="domain" description="GspL cytoplasmic actin-ATPase-like" evidence="12">
    <location>
        <begin position="5"/>
        <end position="243"/>
    </location>
</feature>
<evidence type="ECO:0000256" key="10">
    <source>
        <dbReference type="PIRNR" id="PIRNR015761"/>
    </source>
</evidence>
<dbReference type="NCBIfam" id="TIGR01709">
    <property type="entry name" value="typeII_sec_gspL"/>
    <property type="match status" value="1"/>
</dbReference>
<comment type="function">
    <text evidence="10">Inner membrane component of the type II secretion system required for the energy-dependent secretion of extracellular factors such as proteases and toxins from the periplasm.</text>
</comment>
<dbReference type="KEGG" id="lsd:EMK97_09380"/>
<comment type="subcellular location">
    <subcellularLocation>
        <location evidence="1">Cell inner membrane</location>
        <topology evidence="1">Single-pass membrane protein</topology>
    </subcellularLocation>
</comment>
<dbReference type="PIRSF" id="PIRSF015761">
    <property type="entry name" value="Protein_L"/>
    <property type="match status" value="1"/>
</dbReference>
<dbReference type="Gene3D" id="3.30.1360.100">
    <property type="entry name" value="General secretion pathway protein M, EpsM"/>
    <property type="match status" value="1"/>
</dbReference>
<dbReference type="GO" id="GO:0009276">
    <property type="term" value="C:Gram-negative-bacterium-type cell wall"/>
    <property type="evidence" value="ECO:0007669"/>
    <property type="project" value="InterPro"/>
</dbReference>
<evidence type="ECO:0000256" key="9">
    <source>
        <dbReference type="ARBA" id="ARBA00023136"/>
    </source>
</evidence>
<keyword evidence="5" id="KW-0997">Cell inner membrane</keyword>
<evidence type="ECO:0000256" key="8">
    <source>
        <dbReference type="ARBA" id="ARBA00022989"/>
    </source>
</evidence>
<evidence type="ECO:0000256" key="3">
    <source>
        <dbReference type="ARBA" id="ARBA00022448"/>
    </source>
</evidence>
<evidence type="ECO:0000256" key="6">
    <source>
        <dbReference type="ARBA" id="ARBA00022692"/>
    </source>
</evidence>
<dbReference type="Pfam" id="PF05134">
    <property type="entry name" value="T2SSL"/>
    <property type="match status" value="1"/>
</dbReference>
<dbReference type="EMBL" id="CP034759">
    <property type="protein sequence ID" value="QBG35911.1"/>
    <property type="molecule type" value="Genomic_DNA"/>
</dbReference>
<accession>A0A4P6P3F8</accession>
<dbReference type="InterPro" id="IPR025691">
    <property type="entry name" value="GspL_pp_dom"/>
</dbReference>
<dbReference type="Pfam" id="PF12693">
    <property type="entry name" value="GspL_C"/>
    <property type="match status" value="1"/>
</dbReference>
<evidence type="ECO:0000256" key="5">
    <source>
        <dbReference type="ARBA" id="ARBA00022519"/>
    </source>
</evidence>
<dbReference type="InterPro" id="IPR024230">
    <property type="entry name" value="GspL_cyto_dom"/>
</dbReference>
<evidence type="ECO:0000313" key="14">
    <source>
        <dbReference type="EMBL" id="QBG35911.1"/>
    </source>
</evidence>
<dbReference type="GO" id="GO:0015627">
    <property type="term" value="C:type II protein secretion system complex"/>
    <property type="evidence" value="ECO:0007669"/>
    <property type="project" value="InterPro"/>
</dbReference>
<name>A0A4P6P3F8_9GAMM</name>
<dbReference type="OrthoDB" id="7011844at2"/>
<dbReference type="Gene3D" id="3.30.420.380">
    <property type="match status" value="1"/>
</dbReference>
<keyword evidence="15" id="KW-1185">Reference proteome</keyword>
<reference evidence="14 15" key="1">
    <citation type="submission" date="2018-12" db="EMBL/GenBank/DDBJ databases">
        <title>Complete genome of Litorilituus sediminis.</title>
        <authorList>
            <person name="Liu A."/>
            <person name="Rong J."/>
        </authorList>
    </citation>
    <scope>NUCLEOTIDE SEQUENCE [LARGE SCALE GENOMIC DNA]</scope>
    <source>
        <strain evidence="14 15">JCM 17549</strain>
    </source>
</reference>
<dbReference type="InterPro" id="IPR007812">
    <property type="entry name" value="T2SS_protein-GspL"/>
</dbReference>
<dbReference type="InterPro" id="IPR043129">
    <property type="entry name" value="ATPase_NBD"/>
</dbReference>
<feature type="region of interest" description="Disordered" evidence="11">
    <location>
        <begin position="405"/>
        <end position="430"/>
    </location>
</feature>
<dbReference type="GO" id="GO:0015628">
    <property type="term" value="P:protein secretion by the type II secretion system"/>
    <property type="evidence" value="ECO:0007669"/>
    <property type="project" value="InterPro"/>
</dbReference>
<evidence type="ECO:0000256" key="4">
    <source>
        <dbReference type="ARBA" id="ARBA00022475"/>
    </source>
</evidence>
<keyword evidence="3 10" id="KW-0813">Transport</keyword>
<protein>
    <recommendedName>
        <fullName evidence="10">Type II secretion system protein L</fullName>
        <shortName evidence="10">T2SS protein L</shortName>
    </recommendedName>
</protein>
<keyword evidence="7 10" id="KW-0653">Protein transport</keyword>
<evidence type="ECO:0000256" key="11">
    <source>
        <dbReference type="SAM" id="MobiDB-lite"/>
    </source>
</evidence>
<dbReference type="GO" id="GO:0005886">
    <property type="term" value="C:plasma membrane"/>
    <property type="evidence" value="ECO:0007669"/>
    <property type="project" value="UniProtKB-SubCell"/>
</dbReference>
<proteinExistence type="inferred from homology"/>
<evidence type="ECO:0000256" key="2">
    <source>
        <dbReference type="ARBA" id="ARBA00005318"/>
    </source>
</evidence>
<dbReference type="AlphaFoldDB" id="A0A4P6P3F8"/>
<evidence type="ECO:0000313" key="15">
    <source>
        <dbReference type="Proteomes" id="UP000290244"/>
    </source>
</evidence>
<dbReference type="Gene3D" id="3.30.420.370">
    <property type="match status" value="1"/>
</dbReference>
<evidence type="ECO:0000256" key="7">
    <source>
        <dbReference type="ARBA" id="ARBA00022927"/>
    </source>
</evidence>
<dbReference type="RefSeq" id="WP_130601548.1">
    <property type="nucleotide sequence ID" value="NZ_CP034759.1"/>
</dbReference>
<evidence type="ECO:0000259" key="13">
    <source>
        <dbReference type="Pfam" id="PF12693"/>
    </source>
</evidence>
<keyword evidence="6" id="KW-0812">Transmembrane</keyword>
<sequence>MAETLFIRLGSQAQEAIQWLVYSTAEQEIIASGELSHAQKLSELTEKAQQRQVKVIVPSSDVLLKSLTVPGKSSRAVKQAVPYMLEDDLAQDVEQLFFAFHDVGTDEQGHNCFTAIVERAQMQLWQSWLADAGIKAVSIVPEVLLMPIAEQGWSAIALAEHNLSPVVVRQGEWSGFTLDAITWQMQCQALANDEDAIAIDAYSALPCDDNLNLHVMPEELPLALMAKQSKKVSFNLLQGEFKVKSQHGVAIKNWLLVASFAAFALLLTFAYKGAQLWQVNAQLAQVEQEIVDTYKKAFPETKRVRVATIKSQLNQKLAQLGSTSDSEGFLALLAKVQPAFSKVPSLKPSSLKFDGKRQELRIQAMASSYQHFEQFQRALENTGLTVKQGAQNNQGQQVTGSFSIVNKAGSGQKRGRQGQVNLANKTRGDK</sequence>
<gene>
    <name evidence="14" type="primary">gspL</name>
    <name evidence="14" type="ORF">EMK97_09380</name>
</gene>
<organism evidence="14 15">
    <name type="scientific">Litorilituus sediminis</name>
    <dbReference type="NCBI Taxonomy" id="718192"/>
    <lineage>
        <taxon>Bacteria</taxon>
        <taxon>Pseudomonadati</taxon>
        <taxon>Pseudomonadota</taxon>
        <taxon>Gammaproteobacteria</taxon>
        <taxon>Alteromonadales</taxon>
        <taxon>Colwelliaceae</taxon>
        <taxon>Litorilituus</taxon>
    </lineage>
</organism>
<dbReference type="SUPFAM" id="SSF53067">
    <property type="entry name" value="Actin-like ATPase domain"/>
    <property type="match status" value="2"/>
</dbReference>
<feature type="domain" description="GspL periplasmic" evidence="13">
    <location>
        <begin position="252"/>
        <end position="405"/>
    </location>
</feature>
<evidence type="ECO:0000256" key="1">
    <source>
        <dbReference type="ARBA" id="ARBA00004377"/>
    </source>
</evidence>
<comment type="similarity">
    <text evidence="2 10">Belongs to the GSP L family.</text>
</comment>
<dbReference type="CDD" id="cd24017">
    <property type="entry name" value="ASKHA_T2SSL_N"/>
    <property type="match status" value="1"/>
</dbReference>
<keyword evidence="9" id="KW-0472">Membrane</keyword>
<keyword evidence="4" id="KW-1003">Cell membrane</keyword>
<evidence type="ECO:0000259" key="12">
    <source>
        <dbReference type="Pfam" id="PF05134"/>
    </source>
</evidence>